<protein>
    <submittedName>
        <fullName evidence="1">Uncharacterized protein</fullName>
    </submittedName>
</protein>
<accession>A0A9X0M984</accession>
<proteinExistence type="predicted"/>
<gene>
    <name evidence="1" type="ORF">AT268_06110</name>
</gene>
<dbReference type="RefSeq" id="WP_061664833.1">
    <property type="nucleotide sequence ID" value="NZ_LOMO01000280.1"/>
</dbReference>
<sequence length="128" mass="15131">MKDNDVINIKYKQMDKDPEIKEIVNGIERLILGDKAVGLLEHLGLTPGKVQKSLDEQWEREFDDLLEENKNYILEESRNRSNNMFQMWMKEIKGTEIKFTEETIFAKLEEFKQEAELQVIKELVEANL</sequence>
<reference evidence="1 2" key="1">
    <citation type="submission" date="2015-12" db="EMBL/GenBank/DDBJ databases">
        <title>Bacillus cereus Group isolate.</title>
        <authorList>
            <person name="Kovac J."/>
        </authorList>
    </citation>
    <scope>NUCLEOTIDE SEQUENCE [LARGE SCALE GENOMIC DNA]</scope>
    <source>
        <strain evidence="1 2">FSL K6-0073</strain>
    </source>
</reference>
<dbReference type="AlphaFoldDB" id="A0A9X0M984"/>
<dbReference type="EMBL" id="LOMO01000280">
    <property type="protein sequence ID" value="KXY26603.1"/>
    <property type="molecule type" value="Genomic_DNA"/>
</dbReference>
<organism evidence="1 2">
    <name type="scientific">Bacillus cereus</name>
    <dbReference type="NCBI Taxonomy" id="1396"/>
    <lineage>
        <taxon>Bacteria</taxon>
        <taxon>Bacillati</taxon>
        <taxon>Bacillota</taxon>
        <taxon>Bacilli</taxon>
        <taxon>Bacillales</taxon>
        <taxon>Bacillaceae</taxon>
        <taxon>Bacillus</taxon>
        <taxon>Bacillus cereus group</taxon>
    </lineage>
</organism>
<evidence type="ECO:0000313" key="2">
    <source>
        <dbReference type="Proteomes" id="UP000075476"/>
    </source>
</evidence>
<evidence type="ECO:0000313" key="1">
    <source>
        <dbReference type="EMBL" id="KXY26603.1"/>
    </source>
</evidence>
<name>A0A9X0M984_BACCE</name>
<dbReference type="Proteomes" id="UP000075476">
    <property type="component" value="Unassembled WGS sequence"/>
</dbReference>
<comment type="caution">
    <text evidence="1">The sequence shown here is derived from an EMBL/GenBank/DDBJ whole genome shotgun (WGS) entry which is preliminary data.</text>
</comment>